<dbReference type="PANTHER" id="PTHR30383:SF5">
    <property type="entry name" value="SGNH HYDROLASE-TYPE ESTERASE DOMAIN-CONTAINING PROTEIN"/>
    <property type="match status" value="1"/>
</dbReference>
<dbReference type="InterPro" id="IPR013830">
    <property type="entry name" value="SGNH_hydro"/>
</dbReference>
<keyword evidence="3" id="KW-1185">Reference proteome</keyword>
<name>A0A7G9B4X4_9FIRM</name>
<organism evidence="2 3">
    <name type="scientific">Oscillibacter hominis</name>
    <dbReference type="NCBI Taxonomy" id="2763056"/>
    <lineage>
        <taxon>Bacteria</taxon>
        <taxon>Bacillati</taxon>
        <taxon>Bacillota</taxon>
        <taxon>Clostridia</taxon>
        <taxon>Eubacteriales</taxon>
        <taxon>Oscillospiraceae</taxon>
        <taxon>Oscillibacter</taxon>
    </lineage>
</organism>
<dbReference type="Gene3D" id="3.40.50.1110">
    <property type="entry name" value="SGNH hydrolase"/>
    <property type="match status" value="1"/>
</dbReference>
<evidence type="ECO:0000259" key="1">
    <source>
        <dbReference type="Pfam" id="PF13472"/>
    </source>
</evidence>
<dbReference type="InterPro" id="IPR036514">
    <property type="entry name" value="SGNH_hydro_sf"/>
</dbReference>
<dbReference type="InterPro" id="IPR051532">
    <property type="entry name" value="Ester_Hydrolysis_Enzymes"/>
</dbReference>
<protein>
    <submittedName>
        <fullName evidence="2">SGNH/GDSL hydrolase family protein</fullName>
    </submittedName>
</protein>
<gene>
    <name evidence="2" type="ORF">H8790_00685</name>
</gene>
<keyword evidence="2" id="KW-0378">Hydrolase</keyword>
<dbReference type="GO" id="GO:0004622">
    <property type="term" value="F:phosphatidylcholine lysophospholipase activity"/>
    <property type="evidence" value="ECO:0007669"/>
    <property type="project" value="TreeGrafter"/>
</dbReference>
<evidence type="ECO:0000313" key="2">
    <source>
        <dbReference type="EMBL" id="QNL44605.1"/>
    </source>
</evidence>
<accession>A0A7G9B4X4</accession>
<dbReference type="AlphaFoldDB" id="A0A7G9B4X4"/>
<proteinExistence type="predicted"/>
<dbReference type="KEGG" id="ohi:H8790_00685"/>
<feature type="domain" description="SGNH hydrolase-type esterase" evidence="1">
    <location>
        <begin position="10"/>
        <end position="217"/>
    </location>
</feature>
<reference evidence="2 3" key="1">
    <citation type="submission" date="2020-08" db="EMBL/GenBank/DDBJ databases">
        <authorList>
            <person name="Liu C."/>
            <person name="Sun Q."/>
        </authorList>
    </citation>
    <scope>NUCLEOTIDE SEQUENCE [LARGE SCALE GENOMIC DNA]</scope>
    <source>
        <strain evidence="2 3">NSJ-62</strain>
    </source>
</reference>
<dbReference type="EMBL" id="CP060490">
    <property type="protein sequence ID" value="QNL44605.1"/>
    <property type="molecule type" value="Genomic_DNA"/>
</dbReference>
<dbReference type="Pfam" id="PF13472">
    <property type="entry name" value="Lipase_GDSL_2"/>
    <property type="match status" value="1"/>
</dbReference>
<evidence type="ECO:0000313" key="3">
    <source>
        <dbReference type="Proteomes" id="UP000515960"/>
    </source>
</evidence>
<dbReference type="CDD" id="cd00229">
    <property type="entry name" value="SGNH_hydrolase"/>
    <property type="match status" value="1"/>
</dbReference>
<dbReference type="Proteomes" id="UP000515960">
    <property type="component" value="Chromosome"/>
</dbReference>
<dbReference type="PANTHER" id="PTHR30383">
    <property type="entry name" value="THIOESTERASE 1/PROTEASE 1/LYSOPHOSPHOLIPASE L1"/>
    <property type="match status" value="1"/>
</dbReference>
<dbReference type="RefSeq" id="WP_187333191.1">
    <property type="nucleotide sequence ID" value="NZ_CP060490.1"/>
</dbReference>
<sequence length="237" mass="26987">MIKQLHDIQVLGDSILKGIQVDPQTGKYITKNEMDSRRIAQDYALEIENHSHFGCTITKGAKLLDRMLERGMACDAVVMDFGGNDCDYKWPEIAENPDGIHLPAVPLGEFVDQYRKVIGKLKERGIVPILTTLPPLEPQRFFDWWCGGLNQENVLRWMGGVVNIYAHQENYSRAVEDVARMEQVPLVDIRRAFLHHGRIGDLICADGTHPNSKGQQLITEAFEEFAVQYRKRELLEA</sequence>
<dbReference type="SUPFAM" id="SSF52266">
    <property type="entry name" value="SGNH hydrolase"/>
    <property type="match status" value="1"/>
</dbReference>